<dbReference type="InterPro" id="IPR051783">
    <property type="entry name" value="NAD(P)-dependent_oxidoreduct"/>
</dbReference>
<dbReference type="OrthoDB" id="10262413at2759"/>
<dbReference type="Proteomes" id="UP000813824">
    <property type="component" value="Unassembled WGS sequence"/>
</dbReference>
<name>A0A8K0UJG6_9AGAR</name>
<gene>
    <name evidence="1" type="ORF">BXZ70DRAFT_1033990</name>
</gene>
<keyword evidence="2" id="KW-1185">Reference proteome</keyword>
<dbReference type="GO" id="GO:0005737">
    <property type="term" value="C:cytoplasm"/>
    <property type="evidence" value="ECO:0007669"/>
    <property type="project" value="TreeGrafter"/>
</dbReference>
<organism evidence="1 2">
    <name type="scientific">Cristinia sonorae</name>
    <dbReference type="NCBI Taxonomy" id="1940300"/>
    <lineage>
        <taxon>Eukaryota</taxon>
        <taxon>Fungi</taxon>
        <taxon>Dikarya</taxon>
        <taxon>Basidiomycota</taxon>
        <taxon>Agaricomycotina</taxon>
        <taxon>Agaricomycetes</taxon>
        <taxon>Agaricomycetidae</taxon>
        <taxon>Agaricales</taxon>
        <taxon>Pleurotineae</taxon>
        <taxon>Stephanosporaceae</taxon>
        <taxon>Cristinia</taxon>
    </lineage>
</organism>
<dbReference type="GO" id="GO:0004029">
    <property type="term" value="F:aldehyde dehydrogenase (NAD+) activity"/>
    <property type="evidence" value="ECO:0007669"/>
    <property type="project" value="TreeGrafter"/>
</dbReference>
<evidence type="ECO:0000313" key="2">
    <source>
        <dbReference type="Proteomes" id="UP000813824"/>
    </source>
</evidence>
<dbReference type="SUPFAM" id="SSF51735">
    <property type="entry name" value="NAD(P)-binding Rossmann-fold domains"/>
    <property type="match status" value="2"/>
</dbReference>
<reference evidence="1" key="1">
    <citation type="journal article" date="2021" name="New Phytol.">
        <title>Evolutionary innovations through gain and loss of genes in the ectomycorrhizal Boletales.</title>
        <authorList>
            <person name="Wu G."/>
            <person name="Miyauchi S."/>
            <person name="Morin E."/>
            <person name="Kuo A."/>
            <person name="Drula E."/>
            <person name="Varga T."/>
            <person name="Kohler A."/>
            <person name="Feng B."/>
            <person name="Cao Y."/>
            <person name="Lipzen A."/>
            <person name="Daum C."/>
            <person name="Hundley H."/>
            <person name="Pangilinan J."/>
            <person name="Johnson J."/>
            <person name="Barry K."/>
            <person name="LaButti K."/>
            <person name="Ng V."/>
            <person name="Ahrendt S."/>
            <person name="Min B."/>
            <person name="Choi I.G."/>
            <person name="Park H."/>
            <person name="Plett J.M."/>
            <person name="Magnuson J."/>
            <person name="Spatafora J.W."/>
            <person name="Nagy L.G."/>
            <person name="Henrissat B."/>
            <person name="Grigoriev I.V."/>
            <person name="Yang Z.L."/>
            <person name="Xu J."/>
            <person name="Martin F.M."/>
        </authorList>
    </citation>
    <scope>NUCLEOTIDE SEQUENCE</scope>
    <source>
        <strain evidence="1">KKN 215</strain>
    </source>
</reference>
<dbReference type="PANTHER" id="PTHR48079:SF6">
    <property type="entry name" value="NAD(P)-BINDING DOMAIN-CONTAINING PROTEIN-RELATED"/>
    <property type="match status" value="1"/>
</dbReference>
<accession>A0A8K0UJG6</accession>
<dbReference type="Gene3D" id="3.40.50.720">
    <property type="entry name" value="NAD(P)-binding Rossmann-like Domain"/>
    <property type="match status" value="2"/>
</dbReference>
<dbReference type="PANTHER" id="PTHR48079">
    <property type="entry name" value="PROTEIN YEEZ"/>
    <property type="match status" value="1"/>
</dbReference>
<evidence type="ECO:0008006" key="3">
    <source>
        <dbReference type="Google" id="ProtNLM"/>
    </source>
</evidence>
<dbReference type="InterPro" id="IPR036291">
    <property type="entry name" value="NAD(P)-bd_dom_sf"/>
</dbReference>
<protein>
    <recommendedName>
        <fullName evidence="3">NmrA-like domain-containing protein</fullName>
    </recommendedName>
</protein>
<sequence length="619" mass="66894">MSNVPHKIFLLGATGYLGGTFLDALLKHPNVAQFDITVYIRSEEKAKQVEALGLGVKVVTGGLDDVEDGSSRSTIIINFASSDDLPLTEAILVGAKRAFASTNVPPIIIHASGAAIFGDAAHGQYASDKIYDDADDATLDALPATAIHRNVDIPLAAAHDEGYVKAYVAAPPLFYGLATGVLVDAGIQNPVPLGVSLVCDYAVARGGVFGLVGPNKNISTLVEIHDLTKFFITLFDAVLDGKQIAGGKAYYSAVDGEVVTRDYMIKIAEALHEFGYLKTKQTTEYTQEEIAKWPILNHFGMNFRISDSRGRSLGWSPTHTSPQDFLNSIRESVWVLVNQGEKFGYLGGTWLDRILGHAKANEFDITVYVRSPEKAKRLEEALGLNTVSGPLSAVEKAAEQADIIINCASSDDLPLTEAILTGAKKQHTAIGVRPVLIHVVSGYITSYIVYPAWVYGIANGKLVDLGLQNPAPTAINIVSSLAIRRGTLGGFGPMKNIWNVVDVLDTVDFFMIIFNAVIEGKPIASGPDGHYFLENGDAVIGDVFRLLAQTLHKLGVLNTDEITEFEGEEVKLAYPFGTNSRTTSTRSRSLGWKPVKTQQDFFNGLETDVKAALEWNKTH</sequence>
<proteinExistence type="predicted"/>
<dbReference type="AlphaFoldDB" id="A0A8K0UJG6"/>
<dbReference type="EMBL" id="JAEVFJ010000025">
    <property type="protein sequence ID" value="KAH8094660.1"/>
    <property type="molecule type" value="Genomic_DNA"/>
</dbReference>
<comment type="caution">
    <text evidence="1">The sequence shown here is derived from an EMBL/GenBank/DDBJ whole genome shotgun (WGS) entry which is preliminary data.</text>
</comment>
<evidence type="ECO:0000313" key="1">
    <source>
        <dbReference type="EMBL" id="KAH8094660.1"/>
    </source>
</evidence>